<feature type="compositionally biased region" description="Basic and acidic residues" evidence="1">
    <location>
        <begin position="183"/>
        <end position="202"/>
    </location>
</feature>
<evidence type="ECO:0000313" key="4">
    <source>
        <dbReference type="Proteomes" id="UP001305779"/>
    </source>
</evidence>
<keyword evidence="2" id="KW-0472">Membrane</keyword>
<feature type="region of interest" description="Disordered" evidence="1">
    <location>
        <begin position="112"/>
        <end position="228"/>
    </location>
</feature>
<dbReference type="EMBL" id="JAXOVC010000001">
    <property type="protein sequence ID" value="KAK4506604.1"/>
    <property type="molecule type" value="Genomic_DNA"/>
</dbReference>
<evidence type="ECO:0000313" key="3">
    <source>
        <dbReference type="EMBL" id="KAK4506604.1"/>
    </source>
</evidence>
<evidence type="ECO:0000256" key="1">
    <source>
        <dbReference type="SAM" id="MobiDB-lite"/>
    </source>
</evidence>
<gene>
    <name evidence="3" type="ORF">PRZ48_000336</name>
</gene>
<reference evidence="3 4" key="1">
    <citation type="journal article" date="2023" name="G3 (Bethesda)">
        <title>A chromosome-level genome assembly of Zasmidium syzygii isolated from banana leaves.</title>
        <authorList>
            <person name="van Westerhoven A.C."/>
            <person name="Mehrabi R."/>
            <person name="Talebi R."/>
            <person name="Steentjes M.B.F."/>
            <person name="Corcolon B."/>
            <person name="Chong P.A."/>
            <person name="Kema G.H.J."/>
            <person name="Seidl M.F."/>
        </authorList>
    </citation>
    <scope>NUCLEOTIDE SEQUENCE [LARGE SCALE GENOMIC DNA]</scope>
    <source>
        <strain evidence="3 4">P124</strain>
    </source>
</reference>
<sequence length="228" mass="25036">MPSVAVAAAAAAAAAAAGTAAGASGTDTSTSTDYNSPAFIGGISGAVGGVAFLIILSCIIHYWRRRRNPQPRDRALPIDEHAMDGWKEFFKLLGNSFVDLVTAPYRLVSNRCRGRRRQRNNPNQNNDVGGDAPVDGNSSEHMEMENINSPRPKSNDMERQAPTNDDGLVHDEQQENNNQARRSFWDRLKPFKNRNQDTRGPEPDPSQLAAPFRQPRGERSFGHSARPN</sequence>
<proteinExistence type="predicted"/>
<accession>A0ABR0EY66</accession>
<dbReference type="Proteomes" id="UP001305779">
    <property type="component" value="Unassembled WGS sequence"/>
</dbReference>
<protein>
    <submittedName>
        <fullName evidence="3">Uncharacterized protein</fullName>
    </submittedName>
</protein>
<comment type="caution">
    <text evidence="3">The sequence shown here is derived from an EMBL/GenBank/DDBJ whole genome shotgun (WGS) entry which is preliminary data.</text>
</comment>
<dbReference type="CDD" id="cd12087">
    <property type="entry name" value="TM_EGFR-like"/>
    <property type="match status" value="1"/>
</dbReference>
<evidence type="ECO:0000256" key="2">
    <source>
        <dbReference type="SAM" id="Phobius"/>
    </source>
</evidence>
<organism evidence="3 4">
    <name type="scientific">Zasmidium cellare</name>
    <name type="common">Wine cellar mold</name>
    <name type="synonym">Racodium cellare</name>
    <dbReference type="NCBI Taxonomy" id="395010"/>
    <lineage>
        <taxon>Eukaryota</taxon>
        <taxon>Fungi</taxon>
        <taxon>Dikarya</taxon>
        <taxon>Ascomycota</taxon>
        <taxon>Pezizomycotina</taxon>
        <taxon>Dothideomycetes</taxon>
        <taxon>Dothideomycetidae</taxon>
        <taxon>Mycosphaerellales</taxon>
        <taxon>Mycosphaerellaceae</taxon>
        <taxon>Zasmidium</taxon>
    </lineage>
</organism>
<keyword evidence="2" id="KW-1133">Transmembrane helix</keyword>
<feature type="transmembrane region" description="Helical" evidence="2">
    <location>
        <begin position="38"/>
        <end position="63"/>
    </location>
</feature>
<keyword evidence="2" id="KW-0812">Transmembrane</keyword>
<name>A0ABR0EY66_ZASCE</name>
<keyword evidence="4" id="KW-1185">Reference proteome</keyword>